<dbReference type="PROSITE" id="PS50106">
    <property type="entry name" value="PDZ"/>
    <property type="match status" value="1"/>
</dbReference>
<dbReference type="Pfam" id="PF13180">
    <property type="entry name" value="PDZ_2"/>
    <property type="match status" value="1"/>
</dbReference>
<dbReference type="InterPro" id="IPR040756">
    <property type="entry name" value="Peptidase_M61_N"/>
</dbReference>
<dbReference type="GO" id="GO:0008237">
    <property type="term" value="F:metallopeptidase activity"/>
    <property type="evidence" value="ECO:0007669"/>
    <property type="project" value="UniProtKB-KW"/>
</dbReference>
<dbReference type="InterPro" id="IPR001478">
    <property type="entry name" value="PDZ"/>
</dbReference>
<dbReference type="AlphaFoldDB" id="A0A1G7W3K4"/>
<organism evidence="2 3">
    <name type="scientific">Winogradskyella thalassocola</name>
    <dbReference type="NCBI Taxonomy" id="262004"/>
    <lineage>
        <taxon>Bacteria</taxon>
        <taxon>Pseudomonadati</taxon>
        <taxon>Bacteroidota</taxon>
        <taxon>Flavobacteriia</taxon>
        <taxon>Flavobacteriales</taxon>
        <taxon>Flavobacteriaceae</taxon>
        <taxon>Winogradskyella</taxon>
    </lineage>
</organism>
<sequence>MRSLILLLSFLCLVNCKEDKTSETELTTTGSSNYTISFENAAHHEAEITATFKGLKTGEAEFRMSRSSPGRYAIHEFAKNVYNVKVTDGKGNVLETTRPDPYSWGVNNHDGTIIVNYTLYANHGDGTYAQVDETHAHLNMPATFMYAPSLENDTFNIEFKPRKDLNWKIATQLKLVEGNTYSADNLQYFMDSPTEISDHMLRSFEVDGQKINFALHHNGTAAEFDDYFEKVKKTILQQKAVFGELPTFDYGEYTFLGCYIPNATGDGMEHRNSTIVTSTRSLADGADRNIGTVSHEFFHCWNVERIRPQSLEPFNFEAANMSGELWFAEGFTSYYDDLTLTRAGLITREDYIKGLTGTFNYVWNSPGRQFFNPIEMSYQAPFVDAARSVDDINRGNTFISYYSYGSMLGLALDLSLRAENLNLDDYMTLVWKTYGKTETYYTIADLQQTLKAYAGAEFGDAFFNNYIYKSGMPDFETLFETVGVQLKQNIEQPAFGLRLKNQVITSNTMVGSGAYTAGLEKGDKLLKIDGVEINETSDLNKILGTVKPNQTVNVVYERFGKQRTVKLTLDADTSYAISSLNDLSEVAKANRDAWLGAK</sequence>
<dbReference type="GO" id="GO:0006508">
    <property type="term" value="P:proteolysis"/>
    <property type="evidence" value="ECO:0007669"/>
    <property type="project" value="UniProtKB-KW"/>
</dbReference>
<dbReference type="Proteomes" id="UP000199492">
    <property type="component" value="Unassembled WGS sequence"/>
</dbReference>
<dbReference type="Pfam" id="PF05299">
    <property type="entry name" value="Peptidase_M61"/>
    <property type="match status" value="1"/>
</dbReference>
<dbReference type="STRING" id="262004.SAMN04489796_101245"/>
<dbReference type="Gene3D" id="2.30.42.10">
    <property type="match status" value="1"/>
</dbReference>
<gene>
    <name evidence="2" type="ORF">SAMN04489796_101245</name>
</gene>
<accession>A0A1G7W3K4</accession>
<keyword evidence="2" id="KW-0378">Hydrolase</keyword>
<dbReference type="Gene3D" id="1.10.390.10">
    <property type="entry name" value="Neutral Protease Domain 2"/>
    <property type="match status" value="1"/>
</dbReference>
<dbReference type="Pfam" id="PF17899">
    <property type="entry name" value="Peptidase_M61_N"/>
    <property type="match status" value="1"/>
</dbReference>
<proteinExistence type="predicted"/>
<dbReference type="SUPFAM" id="SSF50156">
    <property type="entry name" value="PDZ domain-like"/>
    <property type="match status" value="1"/>
</dbReference>
<keyword evidence="2" id="KW-0482">Metalloprotease</keyword>
<dbReference type="RefSeq" id="WP_092465766.1">
    <property type="nucleotide sequence ID" value="NZ_FNCZ01000001.1"/>
</dbReference>
<keyword evidence="2" id="KW-0645">Protease</keyword>
<protein>
    <submittedName>
        <fullName evidence="2">Predicted metalloprotease, contains C-terminal PDZ domain</fullName>
    </submittedName>
</protein>
<feature type="domain" description="PDZ" evidence="1">
    <location>
        <begin position="483"/>
        <end position="537"/>
    </location>
</feature>
<dbReference type="InterPro" id="IPR024191">
    <property type="entry name" value="Peptidase_M61"/>
</dbReference>
<dbReference type="InterPro" id="IPR036034">
    <property type="entry name" value="PDZ_sf"/>
</dbReference>
<dbReference type="OrthoDB" id="9778516at2"/>
<evidence type="ECO:0000259" key="1">
    <source>
        <dbReference type="PROSITE" id="PS50106"/>
    </source>
</evidence>
<reference evidence="3" key="1">
    <citation type="submission" date="2016-10" db="EMBL/GenBank/DDBJ databases">
        <authorList>
            <person name="Varghese N."/>
            <person name="Submissions S."/>
        </authorList>
    </citation>
    <scope>NUCLEOTIDE SEQUENCE [LARGE SCALE GENOMIC DNA]</scope>
    <source>
        <strain evidence="3">DSM 15363</strain>
    </source>
</reference>
<dbReference type="Gene3D" id="2.60.40.3650">
    <property type="match status" value="1"/>
</dbReference>
<dbReference type="SMART" id="SM00228">
    <property type="entry name" value="PDZ"/>
    <property type="match status" value="1"/>
</dbReference>
<evidence type="ECO:0000313" key="3">
    <source>
        <dbReference type="Proteomes" id="UP000199492"/>
    </source>
</evidence>
<dbReference type="EMBL" id="FNCZ01000001">
    <property type="protein sequence ID" value="SDG66625.1"/>
    <property type="molecule type" value="Genomic_DNA"/>
</dbReference>
<keyword evidence="3" id="KW-1185">Reference proteome</keyword>
<dbReference type="InterPro" id="IPR007963">
    <property type="entry name" value="Peptidase_M61_catalytic"/>
</dbReference>
<dbReference type="PIRSF" id="PIRSF016493">
    <property type="entry name" value="Glycyl_aminpptds"/>
    <property type="match status" value="1"/>
</dbReference>
<name>A0A1G7W3K4_9FLAO</name>
<evidence type="ECO:0000313" key="2">
    <source>
        <dbReference type="EMBL" id="SDG66625.1"/>
    </source>
</evidence>
<dbReference type="SUPFAM" id="SSF55486">
    <property type="entry name" value="Metalloproteases ('zincins'), catalytic domain"/>
    <property type="match status" value="1"/>
</dbReference>
<dbReference type="InterPro" id="IPR027268">
    <property type="entry name" value="Peptidase_M4/M1_CTD_sf"/>
</dbReference>